<accession>A0ABV0U1X0</accession>
<sequence length="109" mass="12447">MAHSKQDLQNNHKLKPVDGQILPVSAGMFMELVAKTHPKRHGRLHAEKPGHQFLHLLMDVQVTSITHLITYINRQLTAATYRGQETRRASQIFKNIPPLKLRKSSSSKF</sequence>
<protein>
    <submittedName>
        <fullName evidence="1">Uncharacterized protein</fullName>
    </submittedName>
</protein>
<name>A0ABV0U1X0_9TELE</name>
<gene>
    <name evidence="1" type="ORF">ILYODFUR_036714</name>
</gene>
<keyword evidence="2" id="KW-1185">Reference proteome</keyword>
<comment type="caution">
    <text evidence="1">The sequence shown here is derived from an EMBL/GenBank/DDBJ whole genome shotgun (WGS) entry which is preliminary data.</text>
</comment>
<dbReference type="EMBL" id="JAHRIQ010053964">
    <property type="protein sequence ID" value="MEQ2238769.1"/>
    <property type="molecule type" value="Genomic_DNA"/>
</dbReference>
<proteinExistence type="predicted"/>
<evidence type="ECO:0000313" key="2">
    <source>
        <dbReference type="Proteomes" id="UP001482620"/>
    </source>
</evidence>
<dbReference type="Proteomes" id="UP001482620">
    <property type="component" value="Unassembled WGS sequence"/>
</dbReference>
<evidence type="ECO:0000313" key="1">
    <source>
        <dbReference type="EMBL" id="MEQ2238769.1"/>
    </source>
</evidence>
<reference evidence="1 2" key="1">
    <citation type="submission" date="2021-06" db="EMBL/GenBank/DDBJ databases">
        <authorList>
            <person name="Palmer J.M."/>
        </authorList>
    </citation>
    <scope>NUCLEOTIDE SEQUENCE [LARGE SCALE GENOMIC DNA]</scope>
    <source>
        <strain evidence="2">if_2019</strain>
        <tissue evidence="1">Muscle</tissue>
    </source>
</reference>
<organism evidence="1 2">
    <name type="scientific">Ilyodon furcidens</name>
    <name type="common">goldbreast splitfin</name>
    <dbReference type="NCBI Taxonomy" id="33524"/>
    <lineage>
        <taxon>Eukaryota</taxon>
        <taxon>Metazoa</taxon>
        <taxon>Chordata</taxon>
        <taxon>Craniata</taxon>
        <taxon>Vertebrata</taxon>
        <taxon>Euteleostomi</taxon>
        <taxon>Actinopterygii</taxon>
        <taxon>Neopterygii</taxon>
        <taxon>Teleostei</taxon>
        <taxon>Neoteleostei</taxon>
        <taxon>Acanthomorphata</taxon>
        <taxon>Ovalentaria</taxon>
        <taxon>Atherinomorphae</taxon>
        <taxon>Cyprinodontiformes</taxon>
        <taxon>Goodeidae</taxon>
        <taxon>Ilyodon</taxon>
    </lineage>
</organism>